<evidence type="ECO:0000313" key="1">
    <source>
        <dbReference type="EMBL" id="PON32505.1"/>
    </source>
</evidence>
<dbReference type="AlphaFoldDB" id="A0A2P5A7H3"/>
<dbReference type="SUPFAM" id="SSF56281">
    <property type="entry name" value="Metallo-hydrolase/oxidoreductase"/>
    <property type="match status" value="1"/>
</dbReference>
<accession>A0A2P5A7H3</accession>
<dbReference type="PANTHER" id="PTHR23240">
    <property type="entry name" value="DNA CROSS-LINK REPAIR PROTEIN PSO2/SNM1-RELATED"/>
    <property type="match status" value="1"/>
</dbReference>
<name>A0A2P5A7H3_TREOI</name>
<dbReference type="GO" id="GO:0035312">
    <property type="term" value="F:5'-3' DNA exonuclease activity"/>
    <property type="evidence" value="ECO:0007669"/>
    <property type="project" value="TreeGrafter"/>
</dbReference>
<organism evidence="1 2">
    <name type="scientific">Trema orientale</name>
    <name type="common">Charcoal tree</name>
    <name type="synonym">Celtis orientalis</name>
    <dbReference type="NCBI Taxonomy" id="63057"/>
    <lineage>
        <taxon>Eukaryota</taxon>
        <taxon>Viridiplantae</taxon>
        <taxon>Streptophyta</taxon>
        <taxon>Embryophyta</taxon>
        <taxon>Tracheophyta</taxon>
        <taxon>Spermatophyta</taxon>
        <taxon>Magnoliopsida</taxon>
        <taxon>eudicotyledons</taxon>
        <taxon>Gunneridae</taxon>
        <taxon>Pentapetalae</taxon>
        <taxon>rosids</taxon>
        <taxon>fabids</taxon>
        <taxon>Rosales</taxon>
        <taxon>Cannabaceae</taxon>
        <taxon>Trema</taxon>
    </lineage>
</organism>
<keyword evidence="2" id="KW-1185">Reference proteome</keyword>
<dbReference type="Proteomes" id="UP000237000">
    <property type="component" value="Unassembled WGS sequence"/>
</dbReference>
<comment type="caution">
    <text evidence="1">The sequence shown here is derived from an EMBL/GenBank/DDBJ whole genome shotgun (WGS) entry which is preliminary data.</text>
</comment>
<dbReference type="InterPro" id="IPR036866">
    <property type="entry name" value="RibonucZ/Hydroxyglut_hydro"/>
</dbReference>
<sequence>MKSDTILREFVGSDAIFLDTTYCNPKFVFPSQEESIDYIVNVVERVVSERKGVLKDVLFLVATYVIGKEKILLEIARKCNRKIFVDAKKMA</sequence>
<dbReference type="PANTHER" id="PTHR23240:SF35">
    <property type="entry name" value="DNA REPAIR METALLO-BETA-LACTAMASE FAMILY PROTEIN-RELATED"/>
    <property type="match status" value="1"/>
</dbReference>
<feature type="non-terminal residue" evidence="1">
    <location>
        <position position="91"/>
    </location>
</feature>
<dbReference type="STRING" id="63057.A0A2P5A7H3"/>
<dbReference type="GO" id="GO:0036297">
    <property type="term" value="P:interstrand cross-link repair"/>
    <property type="evidence" value="ECO:0007669"/>
    <property type="project" value="TreeGrafter"/>
</dbReference>
<dbReference type="InParanoid" id="A0A2P5A7H3"/>
<dbReference type="EMBL" id="JXTC01001111">
    <property type="protein sequence ID" value="PON32505.1"/>
    <property type="molecule type" value="Genomic_DNA"/>
</dbReference>
<reference evidence="2" key="1">
    <citation type="submission" date="2016-06" db="EMBL/GenBank/DDBJ databases">
        <title>Parallel loss of symbiosis genes in relatives of nitrogen-fixing non-legume Parasponia.</title>
        <authorList>
            <person name="Van Velzen R."/>
            <person name="Holmer R."/>
            <person name="Bu F."/>
            <person name="Rutten L."/>
            <person name="Van Zeijl A."/>
            <person name="Liu W."/>
            <person name="Santuari L."/>
            <person name="Cao Q."/>
            <person name="Sharma T."/>
            <person name="Shen D."/>
            <person name="Roswanjaya Y."/>
            <person name="Wardhani T."/>
            <person name="Kalhor M.S."/>
            <person name="Jansen J."/>
            <person name="Van den Hoogen J."/>
            <person name="Gungor B."/>
            <person name="Hartog M."/>
            <person name="Hontelez J."/>
            <person name="Verver J."/>
            <person name="Yang W.-C."/>
            <person name="Schijlen E."/>
            <person name="Repin R."/>
            <person name="Schilthuizen M."/>
            <person name="Schranz E."/>
            <person name="Heidstra R."/>
            <person name="Miyata K."/>
            <person name="Fedorova E."/>
            <person name="Kohlen W."/>
            <person name="Bisseling T."/>
            <person name="Smit S."/>
            <person name="Geurts R."/>
        </authorList>
    </citation>
    <scope>NUCLEOTIDE SEQUENCE [LARGE SCALE GENOMIC DNA]</scope>
    <source>
        <strain evidence="2">cv. RG33-2</strain>
    </source>
</reference>
<dbReference type="GO" id="GO:0003684">
    <property type="term" value="F:damaged DNA binding"/>
    <property type="evidence" value="ECO:0007669"/>
    <property type="project" value="TreeGrafter"/>
</dbReference>
<protein>
    <submittedName>
        <fullName evidence="1">Metallo-beta-lactamase</fullName>
    </submittedName>
</protein>
<dbReference type="GO" id="GO:0006303">
    <property type="term" value="P:double-strand break repair via nonhomologous end joining"/>
    <property type="evidence" value="ECO:0007669"/>
    <property type="project" value="TreeGrafter"/>
</dbReference>
<evidence type="ECO:0000313" key="2">
    <source>
        <dbReference type="Proteomes" id="UP000237000"/>
    </source>
</evidence>
<dbReference type="OrthoDB" id="206088at2759"/>
<dbReference type="Gene3D" id="3.40.50.12650">
    <property type="match status" value="1"/>
</dbReference>
<gene>
    <name evidence="1" type="ORF">TorRG33x02_356280</name>
</gene>
<proteinExistence type="predicted"/>